<evidence type="ECO:0008006" key="4">
    <source>
        <dbReference type="Google" id="ProtNLM"/>
    </source>
</evidence>
<dbReference type="AlphaFoldDB" id="A0A378TK25"/>
<organism evidence="2 3">
    <name type="scientific">Mycolicibacterium tokaiense</name>
    <dbReference type="NCBI Taxonomy" id="39695"/>
    <lineage>
        <taxon>Bacteria</taxon>
        <taxon>Bacillati</taxon>
        <taxon>Actinomycetota</taxon>
        <taxon>Actinomycetes</taxon>
        <taxon>Mycobacteriales</taxon>
        <taxon>Mycobacteriaceae</taxon>
        <taxon>Mycolicibacterium</taxon>
    </lineage>
</organism>
<feature type="signal peptide" evidence="1">
    <location>
        <begin position="1"/>
        <end position="30"/>
    </location>
</feature>
<dbReference type="Proteomes" id="UP000254978">
    <property type="component" value="Unassembled WGS sequence"/>
</dbReference>
<evidence type="ECO:0000313" key="2">
    <source>
        <dbReference type="EMBL" id="STZ60904.1"/>
    </source>
</evidence>
<proteinExistence type="predicted"/>
<dbReference type="RefSeq" id="WP_115279960.1">
    <property type="nucleotide sequence ID" value="NZ_AP022600.1"/>
</dbReference>
<protein>
    <recommendedName>
        <fullName evidence="4">GLTT repeat protein</fullName>
    </recommendedName>
</protein>
<evidence type="ECO:0000256" key="1">
    <source>
        <dbReference type="SAM" id="SignalP"/>
    </source>
</evidence>
<evidence type="ECO:0000313" key="3">
    <source>
        <dbReference type="Proteomes" id="UP000254978"/>
    </source>
</evidence>
<feature type="chain" id="PRO_5017070474" description="GLTT repeat protein" evidence="1">
    <location>
        <begin position="31"/>
        <end position="171"/>
    </location>
</feature>
<reference evidence="2 3" key="1">
    <citation type="submission" date="2018-06" db="EMBL/GenBank/DDBJ databases">
        <authorList>
            <consortium name="Pathogen Informatics"/>
            <person name="Doyle S."/>
        </authorList>
    </citation>
    <scope>NUCLEOTIDE SEQUENCE [LARGE SCALE GENOMIC DNA]</scope>
    <source>
        <strain evidence="2 3">NCTC10821</strain>
    </source>
</reference>
<accession>A0A378TK25</accession>
<keyword evidence="1" id="KW-0732">Signal</keyword>
<sequence length="171" mass="16205">MSRFRKLFTGAALAAGTSAAALLTAGAASAEPAPAPPAPAMPGMDMIQQFVANPAGALQAASSLLTNFSGAQAAPAAPAPLATASLAVPNPTTGAMPVANAAAPALSVPSIPGVPLPAGVSLPPNLTSLIPMGEANGIPTLGNSTTVPGAVQPPTPAAPGLGPLFPVSALP</sequence>
<name>A0A378TK25_9MYCO</name>
<dbReference type="EMBL" id="UGQT01000001">
    <property type="protein sequence ID" value="STZ60904.1"/>
    <property type="molecule type" value="Genomic_DNA"/>
</dbReference>
<gene>
    <name evidence="2" type="ORF">NCTC10821_04448</name>
</gene>
<keyword evidence="3" id="KW-1185">Reference proteome</keyword>